<evidence type="ECO:0000256" key="1">
    <source>
        <dbReference type="SAM" id="Phobius"/>
    </source>
</evidence>
<reference evidence="2 3" key="1">
    <citation type="submission" date="2017-04" db="EMBL/GenBank/DDBJ databases">
        <authorList>
            <person name="Afonso C.L."/>
            <person name="Miller P.J."/>
            <person name="Scott M.A."/>
            <person name="Spackman E."/>
            <person name="Goraichik I."/>
            <person name="Dimitrov K.M."/>
            <person name="Suarez D.L."/>
            <person name="Swayne D.E."/>
        </authorList>
    </citation>
    <scope>NUCLEOTIDE SEQUENCE [LARGE SCALE GENOMIC DNA]</scope>
    <source>
        <strain evidence="2 3">CGMCC 1.10972</strain>
    </source>
</reference>
<name>A0A1W2DVI5_9HYPH</name>
<dbReference type="AlphaFoldDB" id="A0A1W2DVI5"/>
<keyword evidence="1" id="KW-0472">Membrane</keyword>
<dbReference type="OrthoDB" id="7916953at2"/>
<dbReference type="Proteomes" id="UP000192656">
    <property type="component" value="Unassembled WGS sequence"/>
</dbReference>
<keyword evidence="1" id="KW-0812">Transmembrane</keyword>
<keyword evidence="3" id="KW-1185">Reference proteome</keyword>
<sequence length="120" mass="12798">MQGEDEKDAEKPLDPAVERLRRKMVALLAVSLGFLFLALMTVLGVIIYRTQTGDAPPADRLQAPVSIALEAGARVTETDLDGDRLAIRIEDASGSRILVYSIATGDRIAEFKLGGSAGAE</sequence>
<evidence type="ECO:0008006" key="4">
    <source>
        <dbReference type="Google" id="ProtNLM"/>
    </source>
</evidence>
<feature type="transmembrane region" description="Helical" evidence="1">
    <location>
        <begin position="25"/>
        <end position="48"/>
    </location>
</feature>
<gene>
    <name evidence="2" type="ORF">SAMN06297251_11847</name>
</gene>
<evidence type="ECO:0000313" key="3">
    <source>
        <dbReference type="Proteomes" id="UP000192656"/>
    </source>
</evidence>
<dbReference type="RefSeq" id="WP_084411695.1">
    <property type="nucleotide sequence ID" value="NZ_FWXR01000018.1"/>
</dbReference>
<proteinExistence type="predicted"/>
<accession>A0A1W2DVI5</accession>
<protein>
    <recommendedName>
        <fullName evidence="4">Fimbrial protein</fullName>
    </recommendedName>
</protein>
<organism evidence="2 3">
    <name type="scientific">Fulvimarina manganoxydans</name>
    <dbReference type="NCBI Taxonomy" id="937218"/>
    <lineage>
        <taxon>Bacteria</taxon>
        <taxon>Pseudomonadati</taxon>
        <taxon>Pseudomonadota</taxon>
        <taxon>Alphaproteobacteria</taxon>
        <taxon>Hyphomicrobiales</taxon>
        <taxon>Aurantimonadaceae</taxon>
        <taxon>Fulvimarina</taxon>
    </lineage>
</organism>
<evidence type="ECO:0000313" key="2">
    <source>
        <dbReference type="EMBL" id="SMD01515.1"/>
    </source>
</evidence>
<keyword evidence="1" id="KW-1133">Transmembrane helix</keyword>
<dbReference type="EMBL" id="FWXR01000018">
    <property type="protein sequence ID" value="SMD01515.1"/>
    <property type="molecule type" value="Genomic_DNA"/>
</dbReference>